<dbReference type="EnsemblPlants" id="TuG1812G0300002345.01.T01">
    <property type="protein sequence ID" value="TuG1812G0300002345.01.T01"/>
    <property type="gene ID" value="TuG1812G0300002345.01"/>
</dbReference>
<reference evidence="2" key="1">
    <citation type="journal article" date="2013" name="Nature">
        <title>Draft genome of the wheat A-genome progenitor Triticum urartu.</title>
        <authorList>
            <person name="Ling H.Q."/>
            <person name="Zhao S."/>
            <person name="Liu D."/>
            <person name="Wang J."/>
            <person name="Sun H."/>
            <person name="Zhang C."/>
            <person name="Fan H."/>
            <person name="Li D."/>
            <person name="Dong L."/>
            <person name="Tao Y."/>
            <person name="Gao C."/>
            <person name="Wu H."/>
            <person name="Li Y."/>
            <person name="Cui Y."/>
            <person name="Guo X."/>
            <person name="Zheng S."/>
            <person name="Wang B."/>
            <person name="Yu K."/>
            <person name="Liang Q."/>
            <person name="Yang W."/>
            <person name="Lou X."/>
            <person name="Chen J."/>
            <person name="Feng M."/>
            <person name="Jian J."/>
            <person name="Zhang X."/>
            <person name="Luo G."/>
            <person name="Jiang Y."/>
            <person name="Liu J."/>
            <person name="Wang Z."/>
            <person name="Sha Y."/>
            <person name="Zhang B."/>
            <person name="Wu H."/>
            <person name="Tang D."/>
            <person name="Shen Q."/>
            <person name="Xue P."/>
            <person name="Zou S."/>
            <person name="Wang X."/>
            <person name="Liu X."/>
            <person name="Wang F."/>
            <person name="Yang Y."/>
            <person name="An X."/>
            <person name="Dong Z."/>
            <person name="Zhang K."/>
            <person name="Zhang X."/>
            <person name="Luo M.C."/>
            <person name="Dvorak J."/>
            <person name="Tong Y."/>
            <person name="Wang J."/>
            <person name="Yang H."/>
            <person name="Li Z."/>
            <person name="Wang D."/>
            <person name="Zhang A."/>
            <person name="Wang J."/>
        </authorList>
    </citation>
    <scope>NUCLEOTIDE SEQUENCE</scope>
    <source>
        <strain evidence="2">cv. G1812</strain>
    </source>
</reference>
<proteinExistence type="predicted"/>
<protein>
    <submittedName>
        <fullName evidence="1">Uncharacterized protein</fullName>
    </submittedName>
</protein>
<evidence type="ECO:0000313" key="2">
    <source>
        <dbReference type="Proteomes" id="UP000015106"/>
    </source>
</evidence>
<dbReference type="Proteomes" id="UP000015106">
    <property type="component" value="Chromosome 3"/>
</dbReference>
<sequence length="127" mass="14342">PTLVHPRPPELAPIHDPLLPPTLVRRRSSVARASRLLLNLLDPRCPDCTAHVRLRAMPPFAELRDRRLTATMTGLLRRSRSQSPVPLDLGSEWVIICQTPKAILQHHAPSKHPNVRFMCLESVLLHV</sequence>
<dbReference type="AlphaFoldDB" id="A0A8R7PT13"/>
<keyword evidence="2" id="KW-1185">Reference proteome</keyword>
<reference evidence="1" key="3">
    <citation type="submission" date="2022-06" db="UniProtKB">
        <authorList>
            <consortium name="EnsemblPlants"/>
        </authorList>
    </citation>
    <scope>IDENTIFICATION</scope>
</reference>
<name>A0A8R7PT13_TRIUA</name>
<dbReference type="Gramene" id="TuG1812G0300002345.01.T01">
    <property type="protein sequence ID" value="TuG1812G0300002345.01.T01"/>
    <property type="gene ID" value="TuG1812G0300002345.01"/>
</dbReference>
<evidence type="ECO:0000313" key="1">
    <source>
        <dbReference type="EnsemblPlants" id="TuG1812G0300002345.01.T01"/>
    </source>
</evidence>
<organism evidence="1 2">
    <name type="scientific">Triticum urartu</name>
    <name type="common">Red wild einkorn</name>
    <name type="synonym">Crithodium urartu</name>
    <dbReference type="NCBI Taxonomy" id="4572"/>
    <lineage>
        <taxon>Eukaryota</taxon>
        <taxon>Viridiplantae</taxon>
        <taxon>Streptophyta</taxon>
        <taxon>Embryophyta</taxon>
        <taxon>Tracheophyta</taxon>
        <taxon>Spermatophyta</taxon>
        <taxon>Magnoliopsida</taxon>
        <taxon>Liliopsida</taxon>
        <taxon>Poales</taxon>
        <taxon>Poaceae</taxon>
        <taxon>BOP clade</taxon>
        <taxon>Pooideae</taxon>
        <taxon>Triticodae</taxon>
        <taxon>Triticeae</taxon>
        <taxon>Triticinae</taxon>
        <taxon>Triticum</taxon>
    </lineage>
</organism>
<reference evidence="1" key="2">
    <citation type="submission" date="2018-03" db="EMBL/GenBank/DDBJ databases">
        <title>The Triticum urartu genome reveals the dynamic nature of wheat genome evolution.</title>
        <authorList>
            <person name="Ling H."/>
            <person name="Ma B."/>
            <person name="Shi X."/>
            <person name="Liu H."/>
            <person name="Dong L."/>
            <person name="Sun H."/>
            <person name="Cao Y."/>
            <person name="Gao Q."/>
            <person name="Zheng S."/>
            <person name="Li Y."/>
            <person name="Yu Y."/>
            <person name="Du H."/>
            <person name="Qi M."/>
            <person name="Li Y."/>
            <person name="Yu H."/>
            <person name="Cui Y."/>
            <person name="Wang N."/>
            <person name="Chen C."/>
            <person name="Wu H."/>
            <person name="Zhao Y."/>
            <person name="Zhang J."/>
            <person name="Li Y."/>
            <person name="Zhou W."/>
            <person name="Zhang B."/>
            <person name="Hu W."/>
            <person name="Eijk M."/>
            <person name="Tang J."/>
            <person name="Witsenboer H."/>
            <person name="Zhao S."/>
            <person name="Li Z."/>
            <person name="Zhang A."/>
            <person name="Wang D."/>
            <person name="Liang C."/>
        </authorList>
    </citation>
    <scope>NUCLEOTIDE SEQUENCE [LARGE SCALE GENOMIC DNA]</scope>
    <source>
        <strain evidence="1">cv. G1812</strain>
    </source>
</reference>
<accession>A0A8R7PT13</accession>